<dbReference type="GO" id="GO:0005041">
    <property type="term" value="F:low-density lipoprotein particle receptor activity"/>
    <property type="evidence" value="ECO:0007669"/>
    <property type="project" value="TreeGrafter"/>
</dbReference>
<dbReference type="AlphaFoldDB" id="A0A493T279"/>
<reference evidence="11" key="3">
    <citation type="submission" date="2025-09" db="UniProtKB">
        <authorList>
            <consortium name="Ensembl"/>
        </authorList>
    </citation>
    <scope>IDENTIFICATION</scope>
</reference>
<evidence type="ECO:0000313" key="12">
    <source>
        <dbReference type="Proteomes" id="UP000016666"/>
    </source>
</evidence>
<evidence type="ECO:0000256" key="7">
    <source>
        <dbReference type="ARBA" id="ARBA00023170"/>
    </source>
</evidence>
<keyword evidence="7" id="KW-0675">Receptor</keyword>
<dbReference type="SUPFAM" id="SSF57424">
    <property type="entry name" value="LDL receptor-like module"/>
    <property type="match status" value="2"/>
</dbReference>
<evidence type="ECO:0000256" key="10">
    <source>
        <dbReference type="SAM" id="MobiDB-lite"/>
    </source>
</evidence>
<evidence type="ECO:0000256" key="6">
    <source>
        <dbReference type="ARBA" id="ARBA00023157"/>
    </source>
</evidence>
<dbReference type="PANTHER" id="PTHR22722:SF5">
    <property type="entry name" value="LOW-DENSITY LIPOPROTEIN RECEPTOR-RELATED PROTEIN 1B"/>
    <property type="match status" value="1"/>
</dbReference>
<organism evidence="11 12">
    <name type="scientific">Anas platyrhynchos platyrhynchos</name>
    <name type="common">Northern mallard</name>
    <dbReference type="NCBI Taxonomy" id="8840"/>
    <lineage>
        <taxon>Eukaryota</taxon>
        <taxon>Metazoa</taxon>
        <taxon>Chordata</taxon>
        <taxon>Craniata</taxon>
        <taxon>Vertebrata</taxon>
        <taxon>Euteleostomi</taxon>
        <taxon>Archelosauria</taxon>
        <taxon>Archosauria</taxon>
        <taxon>Dinosauria</taxon>
        <taxon>Saurischia</taxon>
        <taxon>Theropoda</taxon>
        <taxon>Coelurosauria</taxon>
        <taxon>Aves</taxon>
        <taxon>Neognathae</taxon>
        <taxon>Galloanserae</taxon>
        <taxon>Anseriformes</taxon>
        <taxon>Anatidae</taxon>
        <taxon>Anatinae</taxon>
        <taxon>Anas</taxon>
    </lineage>
</organism>
<evidence type="ECO:0000256" key="3">
    <source>
        <dbReference type="ARBA" id="ARBA00022737"/>
    </source>
</evidence>
<keyword evidence="3" id="KW-0677">Repeat</keyword>
<evidence type="ECO:0000256" key="2">
    <source>
        <dbReference type="ARBA" id="ARBA00022692"/>
    </source>
</evidence>
<dbReference type="STRING" id="8840.ENSAPLP00000019823"/>
<dbReference type="CDD" id="cd00112">
    <property type="entry name" value="LDLa"/>
    <property type="match status" value="2"/>
</dbReference>
<evidence type="ECO:0000256" key="8">
    <source>
        <dbReference type="ARBA" id="ARBA00023180"/>
    </source>
</evidence>
<reference evidence="12" key="1">
    <citation type="submission" date="2017-10" db="EMBL/GenBank/DDBJ databases">
        <title>A new Pekin duck reference genome.</title>
        <authorList>
            <person name="Hou Z.-C."/>
            <person name="Zhou Z.-K."/>
            <person name="Zhu F."/>
            <person name="Hou S.-S."/>
        </authorList>
    </citation>
    <scope>NUCLEOTIDE SEQUENCE [LARGE SCALE GENOMIC DNA]</scope>
</reference>
<evidence type="ECO:0000313" key="11">
    <source>
        <dbReference type="Ensembl" id="ENSAPLP00000019823.1"/>
    </source>
</evidence>
<keyword evidence="4" id="KW-1133">Transmembrane helix</keyword>
<feature type="region of interest" description="Disordered" evidence="10">
    <location>
        <begin position="157"/>
        <end position="235"/>
    </location>
</feature>
<dbReference type="PANTHER" id="PTHR22722">
    <property type="entry name" value="LOW-DENSITY LIPOPROTEIN RECEPTOR-RELATED PROTEIN 2-RELATED"/>
    <property type="match status" value="1"/>
</dbReference>
<dbReference type="GO" id="GO:0043235">
    <property type="term" value="C:receptor complex"/>
    <property type="evidence" value="ECO:0007669"/>
    <property type="project" value="TreeGrafter"/>
</dbReference>
<dbReference type="GO" id="GO:0005886">
    <property type="term" value="C:plasma membrane"/>
    <property type="evidence" value="ECO:0007669"/>
    <property type="project" value="TreeGrafter"/>
</dbReference>
<dbReference type="PROSITE" id="PS01209">
    <property type="entry name" value="LDLRA_1"/>
    <property type="match status" value="1"/>
</dbReference>
<keyword evidence="2" id="KW-0812">Transmembrane</keyword>
<dbReference type="PRINTS" id="PR00261">
    <property type="entry name" value="LDLRECEPTOR"/>
</dbReference>
<dbReference type="InterPro" id="IPR002172">
    <property type="entry name" value="LDrepeatLR_classA_rpt"/>
</dbReference>
<name>A0A493T279_ANAPP</name>
<proteinExistence type="predicted"/>
<feature type="disulfide bond" evidence="9">
    <location>
        <begin position="18"/>
        <end position="30"/>
    </location>
</feature>
<keyword evidence="5" id="KW-0472">Membrane</keyword>
<dbReference type="Proteomes" id="UP000016666">
    <property type="component" value="Unassembled WGS sequence"/>
</dbReference>
<protein>
    <recommendedName>
        <fullName evidence="13">Low density lipoprotein receptor class A domain containing 3</fullName>
    </recommendedName>
</protein>
<evidence type="ECO:0000256" key="4">
    <source>
        <dbReference type="ARBA" id="ARBA00022989"/>
    </source>
</evidence>
<comment type="subcellular location">
    <subcellularLocation>
        <location evidence="1">Membrane</location>
        <topology evidence="1">Single-pass membrane protein</topology>
    </subcellularLocation>
</comment>
<sequence>VRAQRSACWLLSSSEFKCRPGQFQCSTGICTNPAFICDGDNDCQDNSDEANCGRFPTPPRGPQTPAGLRQFKCTNTNRCIPGIFRCNGQDNCGDGEDEKDCREWGAVYPGARCRGGSAGPPSPLVTQLLLAPQVWIIWTRVLLAALGRGQKWQQCPRLLHPPPSSKNREASASILGPCPGHSHPVAPVGPGAQGRRASQLLPVLPQSPPRPSPRAAARTRTSSCVRTKSASAPTSAATSLMTAEMALMRSPAPTVRGWLGGAEGECGGSCGVAGADRVSHRRPQVVRLHDQHHHVWR</sequence>
<feature type="compositionally biased region" description="Low complexity" evidence="10">
    <location>
        <begin position="213"/>
        <end position="235"/>
    </location>
</feature>
<dbReference type="OMA" id="ANCGRFP"/>
<keyword evidence="8" id="KW-0325">Glycoprotein</keyword>
<feature type="disulfide bond" evidence="9">
    <location>
        <begin position="25"/>
        <end position="43"/>
    </location>
</feature>
<keyword evidence="6 9" id="KW-1015">Disulfide bond</keyword>
<reference evidence="11" key="2">
    <citation type="submission" date="2025-08" db="UniProtKB">
        <authorList>
            <consortium name="Ensembl"/>
        </authorList>
    </citation>
    <scope>IDENTIFICATION</scope>
</reference>
<evidence type="ECO:0000256" key="5">
    <source>
        <dbReference type="ARBA" id="ARBA00023136"/>
    </source>
</evidence>
<dbReference type="InterPro" id="IPR051221">
    <property type="entry name" value="LDLR-related"/>
</dbReference>
<feature type="disulfide bond" evidence="9">
    <location>
        <begin position="86"/>
        <end position="101"/>
    </location>
</feature>
<evidence type="ECO:0000256" key="9">
    <source>
        <dbReference type="PROSITE-ProRule" id="PRU00124"/>
    </source>
</evidence>
<dbReference type="GeneTree" id="ENSGT01000000220319"/>
<dbReference type="Ensembl" id="ENSAPLT00000021950.1">
    <property type="protein sequence ID" value="ENSAPLP00000019823.1"/>
    <property type="gene ID" value="ENSAPLG00000026068.1"/>
</dbReference>
<comment type="caution">
    <text evidence="9">Lacks conserved residue(s) required for the propagation of feature annotation.</text>
</comment>
<dbReference type="FunFam" id="4.10.400.10:FF:000065">
    <property type="entry name" value="Transmembrane protease serine 7"/>
    <property type="match status" value="1"/>
</dbReference>
<feature type="disulfide bond" evidence="9">
    <location>
        <begin position="37"/>
        <end position="52"/>
    </location>
</feature>
<evidence type="ECO:0000256" key="1">
    <source>
        <dbReference type="ARBA" id="ARBA00004167"/>
    </source>
</evidence>
<keyword evidence="12" id="KW-1185">Reference proteome</keyword>
<dbReference type="Gene3D" id="4.10.400.10">
    <property type="entry name" value="Low-density Lipoprotein Receptor"/>
    <property type="match status" value="2"/>
</dbReference>
<accession>A0A493T279</accession>
<dbReference type="SMART" id="SM00192">
    <property type="entry name" value="LDLa"/>
    <property type="match status" value="2"/>
</dbReference>
<evidence type="ECO:0008006" key="13">
    <source>
        <dbReference type="Google" id="ProtNLM"/>
    </source>
</evidence>
<dbReference type="InterPro" id="IPR036055">
    <property type="entry name" value="LDL_receptor-like_sf"/>
</dbReference>
<dbReference type="InterPro" id="IPR023415">
    <property type="entry name" value="LDLR_class-A_CS"/>
</dbReference>
<dbReference type="Pfam" id="PF00057">
    <property type="entry name" value="Ldl_recept_a"/>
    <property type="match status" value="2"/>
</dbReference>
<dbReference type="PROSITE" id="PS50068">
    <property type="entry name" value="LDLRA_2"/>
    <property type="match status" value="2"/>
</dbReference>